<dbReference type="CDD" id="cd00146">
    <property type="entry name" value="PKD"/>
    <property type="match status" value="1"/>
</dbReference>
<protein>
    <submittedName>
        <fullName evidence="2">PKD repeat protein</fullName>
    </submittedName>
</protein>
<evidence type="ECO:0000313" key="2">
    <source>
        <dbReference type="EMBL" id="MBB6095127.1"/>
    </source>
</evidence>
<dbReference type="Proteomes" id="UP000588068">
    <property type="component" value="Unassembled WGS sequence"/>
</dbReference>
<dbReference type="PROSITE" id="PS50093">
    <property type="entry name" value="PKD"/>
    <property type="match status" value="2"/>
</dbReference>
<dbReference type="RefSeq" id="WP_184334533.1">
    <property type="nucleotide sequence ID" value="NZ_JACHHZ010000005.1"/>
</dbReference>
<dbReference type="Gene3D" id="2.60.40.10">
    <property type="entry name" value="Immunoglobulins"/>
    <property type="match status" value="2"/>
</dbReference>
<dbReference type="InterPro" id="IPR013783">
    <property type="entry name" value="Ig-like_fold"/>
</dbReference>
<evidence type="ECO:0000259" key="1">
    <source>
        <dbReference type="PROSITE" id="PS50093"/>
    </source>
</evidence>
<dbReference type="SMART" id="SM00089">
    <property type="entry name" value="PKD"/>
    <property type="match status" value="2"/>
</dbReference>
<dbReference type="InterPro" id="IPR022409">
    <property type="entry name" value="PKD/Chitinase_dom"/>
</dbReference>
<dbReference type="AlphaFoldDB" id="A0A841HPN4"/>
<accession>A0A841HPN4</accession>
<gene>
    <name evidence="2" type="ORF">HNQ60_004017</name>
</gene>
<sequence>MRSQSPLSRRGVLLVVILSPALLGTEWKCAAVSNPTVASARIDLIEPTTPRVGDMVQVTGRGEGTPPLQLAWDFGDNTFAAGMQAAHVYLAAGTYTITFTVRDAHGNINSDSSQVVVSARQSSSLLDVVQLSNGTAGELVVLTALPSQDSDNELSFLWTFSDGQTAIGPLVAATFPTAGMYGAYVNATDPSGAVSVGQIVFHIAEPAEEGLPEP</sequence>
<feature type="domain" description="PKD" evidence="1">
    <location>
        <begin position="47"/>
        <end position="124"/>
    </location>
</feature>
<dbReference type="InterPro" id="IPR000601">
    <property type="entry name" value="PKD_dom"/>
</dbReference>
<dbReference type="Pfam" id="PF18911">
    <property type="entry name" value="PKD_4"/>
    <property type="match status" value="2"/>
</dbReference>
<evidence type="ECO:0000313" key="3">
    <source>
        <dbReference type="Proteomes" id="UP000588068"/>
    </source>
</evidence>
<dbReference type="SUPFAM" id="SSF49299">
    <property type="entry name" value="PKD domain"/>
    <property type="match status" value="2"/>
</dbReference>
<keyword evidence="3" id="KW-1185">Reference proteome</keyword>
<dbReference type="InterPro" id="IPR035986">
    <property type="entry name" value="PKD_dom_sf"/>
</dbReference>
<reference evidence="2 3" key="1">
    <citation type="submission" date="2020-08" db="EMBL/GenBank/DDBJ databases">
        <title>Genomic Encyclopedia of Type Strains, Phase IV (KMG-IV): sequencing the most valuable type-strain genomes for metagenomic binning, comparative biology and taxonomic classification.</title>
        <authorList>
            <person name="Goeker M."/>
        </authorList>
    </citation>
    <scope>NUCLEOTIDE SEQUENCE [LARGE SCALE GENOMIC DNA]</scope>
    <source>
        <strain evidence="2 3">DSM 26723</strain>
    </source>
</reference>
<dbReference type="EMBL" id="JACHHZ010000005">
    <property type="protein sequence ID" value="MBB6095127.1"/>
    <property type="molecule type" value="Genomic_DNA"/>
</dbReference>
<name>A0A841HPN4_9GAMM</name>
<feature type="domain" description="PKD" evidence="1">
    <location>
        <begin position="147"/>
        <end position="195"/>
    </location>
</feature>
<organism evidence="2 3">
    <name type="scientific">Povalibacter uvarum</name>
    <dbReference type="NCBI Taxonomy" id="732238"/>
    <lineage>
        <taxon>Bacteria</taxon>
        <taxon>Pseudomonadati</taxon>
        <taxon>Pseudomonadota</taxon>
        <taxon>Gammaproteobacteria</taxon>
        <taxon>Steroidobacterales</taxon>
        <taxon>Steroidobacteraceae</taxon>
        <taxon>Povalibacter</taxon>
    </lineage>
</organism>
<proteinExistence type="predicted"/>
<comment type="caution">
    <text evidence="2">The sequence shown here is derived from an EMBL/GenBank/DDBJ whole genome shotgun (WGS) entry which is preliminary data.</text>
</comment>